<evidence type="ECO:0000313" key="2">
    <source>
        <dbReference type="Proteomes" id="UP000035491"/>
    </source>
</evidence>
<name>A0ABR5DP09_RICPA</name>
<reference evidence="1 2" key="1">
    <citation type="submission" date="2015-02" db="EMBL/GenBank/DDBJ databases">
        <title>Genome Sequencing of Rickettsiales.</title>
        <authorList>
            <person name="Daugherty S.C."/>
            <person name="Su Q."/>
            <person name="Abolude K."/>
            <person name="Beier-Sexton M."/>
            <person name="Carlyon J.A."/>
            <person name="Carter R."/>
            <person name="Day N.P."/>
            <person name="Dumler S.J."/>
            <person name="Dyachenko V."/>
            <person name="Godinez A."/>
            <person name="Kurtti T.J."/>
            <person name="Lichay M."/>
            <person name="Mullins K.E."/>
            <person name="Ott S."/>
            <person name="Pappas-Brown V."/>
            <person name="Paris D.H."/>
            <person name="Patel P."/>
            <person name="Richards A.L."/>
            <person name="Sadzewicz L."/>
            <person name="Sears K."/>
            <person name="Seidman D."/>
            <person name="Sengamalay N."/>
            <person name="Stenos J."/>
            <person name="Tallon L.J."/>
            <person name="Vincent G."/>
            <person name="Fraser C.M."/>
            <person name="Munderloh U."/>
            <person name="Dunning-Hotopp J.C."/>
        </authorList>
    </citation>
    <scope>NUCLEOTIDE SEQUENCE [LARGE SCALE GENOMIC DNA]</scope>
    <source>
        <strain evidence="1 2">Tate's Hell</strain>
    </source>
</reference>
<protein>
    <submittedName>
        <fullName evidence="1">Uncharacterized protein</fullName>
    </submittedName>
</protein>
<gene>
    <name evidence="1" type="ORF">RPATATE_0729</name>
</gene>
<proteinExistence type="predicted"/>
<sequence length="42" mass="4812">MTHQYKIKAVNKGIFSTPAIYSEAMYDPQTYYRGVIGNIIVE</sequence>
<comment type="caution">
    <text evidence="1">The sequence shown here is derived from an EMBL/GenBank/DDBJ whole genome shotgun (WGS) entry which is preliminary data.</text>
</comment>
<organism evidence="1 2">
    <name type="scientific">Rickettsia parkeri str. Tate's Hell</name>
    <dbReference type="NCBI Taxonomy" id="1359189"/>
    <lineage>
        <taxon>Bacteria</taxon>
        <taxon>Pseudomonadati</taxon>
        <taxon>Pseudomonadota</taxon>
        <taxon>Alphaproteobacteria</taxon>
        <taxon>Rickettsiales</taxon>
        <taxon>Rickettsiaceae</taxon>
        <taxon>Rickettsieae</taxon>
        <taxon>Rickettsia</taxon>
        <taxon>spotted fever group</taxon>
    </lineage>
</organism>
<keyword evidence="2" id="KW-1185">Reference proteome</keyword>
<evidence type="ECO:0000313" key="1">
    <source>
        <dbReference type="EMBL" id="KJW00470.1"/>
    </source>
</evidence>
<dbReference type="EMBL" id="LAOO01000001">
    <property type="protein sequence ID" value="KJW00470.1"/>
    <property type="molecule type" value="Genomic_DNA"/>
</dbReference>
<accession>A0ABR5DP09</accession>
<dbReference type="Proteomes" id="UP000035491">
    <property type="component" value="Unassembled WGS sequence"/>
</dbReference>